<dbReference type="Pfam" id="PF19952">
    <property type="entry name" value="DUF6414"/>
    <property type="match status" value="1"/>
</dbReference>
<dbReference type="EMBL" id="JADBEF010000001">
    <property type="protein sequence ID" value="MBE1564946.1"/>
    <property type="molecule type" value="Genomic_DNA"/>
</dbReference>
<evidence type="ECO:0000313" key="2">
    <source>
        <dbReference type="EMBL" id="MBE1564946.1"/>
    </source>
</evidence>
<reference evidence="2 3" key="1">
    <citation type="submission" date="2020-10" db="EMBL/GenBank/DDBJ databases">
        <title>Sequencing the genomes of 1000 actinobacteria strains.</title>
        <authorList>
            <person name="Klenk H.-P."/>
        </authorList>
    </citation>
    <scope>NUCLEOTIDE SEQUENCE [LARGE SCALE GENOMIC DNA]</scope>
    <source>
        <strain evidence="2 3">DSM 43748</strain>
    </source>
</reference>
<keyword evidence="3" id="KW-1185">Reference proteome</keyword>
<accession>A0ABR9KSC7</accession>
<dbReference type="InterPro" id="IPR045633">
    <property type="entry name" value="DUF6414"/>
</dbReference>
<feature type="region of interest" description="Disordered" evidence="1">
    <location>
        <begin position="146"/>
        <end position="168"/>
    </location>
</feature>
<dbReference type="Proteomes" id="UP000661607">
    <property type="component" value="Unassembled WGS sequence"/>
</dbReference>
<proteinExistence type="predicted"/>
<name>A0ABR9KSC7_9ACTN</name>
<protein>
    <submittedName>
        <fullName evidence="2">Uncharacterized protein</fullName>
    </submittedName>
</protein>
<organism evidence="2 3">
    <name type="scientific">Nonomuraea africana</name>
    <dbReference type="NCBI Taxonomy" id="46171"/>
    <lineage>
        <taxon>Bacteria</taxon>
        <taxon>Bacillati</taxon>
        <taxon>Actinomycetota</taxon>
        <taxon>Actinomycetes</taxon>
        <taxon>Streptosporangiales</taxon>
        <taxon>Streptosporangiaceae</taxon>
        <taxon>Nonomuraea</taxon>
    </lineage>
</organism>
<comment type="caution">
    <text evidence="2">The sequence shown here is derived from an EMBL/GenBank/DDBJ whole genome shotgun (WGS) entry which is preliminary data.</text>
</comment>
<sequence>MSAYLREYLYADVDKIRSLAGQLMEGVPEESRTTEKRVKQLSLGIKAVAGSANDWASEEYVNKSLADSLFATLEDILESEGWLQDISDVLMAAETDLTNLSDSYPPAQLVRITGPGVLFDARLVARVLSGLAAAGDGVAALIRSENQSGPKNSQGAGRKNHQKQQVTTPDADTLEAMILDFDPAALGLNAQFLRSIVKVSRGVFSPGVHLMLTPRGDDITITARLQEGRKYLETDPEILFSRYGTARQTWTLVGSIGAYSQSVSSSDLDQHSFMEGDTISRSKFAGYINKFMQLIGYQGLADMPQFPGFSIVPLAAYRTIVGPRLVEIEKQGEARV</sequence>
<evidence type="ECO:0000313" key="3">
    <source>
        <dbReference type="Proteomes" id="UP000661607"/>
    </source>
</evidence>
<gene>
    <name evidence="2" type="ORF">H4W81_007725</name>
</gene>
<feature type="compositionally biased region" description="Polar residues" evidence="1">
    <location>
        <begin position="146"/>
        <end position="155"/>
    </location>
</feature>
<evidence type="ECO:0000256" key="1">
    <source>
        <dbReference type="SAM" id="MobiDB-lite"/>
    </source>
</evidence>
<dbReference type="RefSeq" id="WP_192779242.1">
    <property type="nucleotide sequence ID" value="NZ_BAAASY010000009.1"/>
</dbReference>